<keyword evidence="3" id="KW-1185">Reference proteome</keyword>
<evidence type="ECO:0000313" key="2">
    <source>
        <dbReference type="EMBL" id="OLQ94176.1"/>
    </source>
</evidence>
<dbReference type="Proteomes" id="UP000186206">
    <property type="component" value="Unassembled WGS sequence"/>
</dbReference>
<comment type="caution">
    <text evidence="2">The sequence shown here is derived from an EMBL/GenBank/DDBJ whole genome shotgun (WGS) entry which is preliminary data.</text>
</comment>
<reference evidence="2 3" key="1">
    <citation type="submission" date="2016-09" db="EMBL/GenBank/DDBJ databases">
        <title>Genomic Taxonomy of the Vibrionaceae.</title>
        <authorList>
            <person name="Gonzalez-Castillo A."/>
            <person name="Gomez-Gil B."/>
            <person name="Enciso-Ibarra K."/>
        </authorList>
    </citation>
    <scope>NUCLEOTIDE SEQUENCE [LARGE SCALE GENOMIC DNA]</scope>
    <source>
        <strain evidence="2 3">CAIM 1731</strain>
    </source>
</reference>
<keyword evidence="1" id="KW-0732">Signal</keyword>
<accession>A0ABX3FJ06</accession>
<sequence>MYRKALCTIAITTLLPHYALATNDKLVEGNAMTISGDSYTANINTVSNKCFAHYQKRPTQN</sequence>
<evidence type="ECO:0000313" key="3">
    <source>
        <dbReference type="Proteomes" id="UP000186206"/>
    </source>
</evidence>
<feature type="chain" id="PRO_5045343196" evidence="1">
    <location>
        <begin position="22"/>
        <end position="61"/>
    </location>
</feature>
<gene>
    <name evidence="2" type="ORF">BIY21_09225</name>
</gene>
<feature type="signal peptide" evidence="1">
    <location>
        <begin position="1"/>
        <end position="21"/>
    </location>
</feature>
<dbReference type="EMBL" id="MJMI01000077">
    <property type="protein sequence ID" value="OLQ94176.1"/>
    <property type="molecule type" value="Genomic_DNA"/>
</dbReference>
<evidence type="ECO:0000256" key="1">
    <source>
        <dbReference type="SAM" id="SignalP"/>
    </source>
</evidence>
<protein>
    <submittedName>
        <fullName evidence="2">Uncharacterized protein</fullName>
    </submittedName>
</protein>
<proteinExistence type="predicted"/>
<name>A0ABX3FJ06_9VIBR</name>
<organism evidence="2 3">
    <name type="scientific">Vibrio ponticus</name>
    <dbReference type="NCBI Taxonomy" id="265668"/>
    <lineage>
        <taxon>Bacteria</taxon>
        <taxon>Pseudomonadati</taxon>
        <taxon>Pseudomonadota</taxon>
        <taxon>Gammaproteobacteria</taxon>
        <taxon>Vibrionales</taxon>
        <taxon>Vibrionaceae</taxon>
        <taxon>Vibrio</taxon>
    </lineage>
</organism>